<dbReference type="AlphaFoldDB" id="A0A152A3W4"/>
<dbReference type="OrthoDB" id="10617111at2759"/>
<name>A0A152A3W4_TIELA</name>
<gene>
    <name evidence="3" type="ORF">DLAC_03027</name>
</gene>
<evidence type="ECO:0000313" key="3">
    <source>
        <dbReference type="EMBL" id="KYR00963.1"/>
    </source>
</evidence>
<protein>
    <recommendedName>
        <fullName evidence="2">PH domain-containing protein</fullName>
    </recommendedName>
</protein>
<feature type="compositionally biased region" description="Low complexity" evidence="1">
    <location>
        <begin position="560"/>
        <end position="569"/>
    </location>
</feature>
<feature type="compositionally biased region" description="Polar residues" evidence="1">
    <location>
        <begin position="433"/>
        <end position="445"/>
    </location>
</feature>
<feature type="region of interest" description="Disordered" evidence="1">
    <location>
        <begin position="433"/>
        <end position="462"/>
    </location>
</feature>
<dbReference type="InParanoid" id="A0A152A3W4"/>
<feature type="compositionally biased region" description="Low complexity" evidence="1">
    <location>
        <begin position="623"/>
        <end position="648"/>
    </location>
</feature>
<organism evidence="3 4">
    <name type="scientific">Tieghemostelium lacteum</name>
    <name type="common">Slime mold</name>
    <name type="synonym">Dictyostelium lacteum</name>
    <dbReference type="NCBI Taxonomy" id="361077"/>
    <lineage>
        <taxon>Eukaryota</taxon>
        <taxon>Amoebozoa</taxon>
        <taxon>Evosea</taxon>
        <taxon>Eumycetozoa</taxon>
        <taxon>Dictyostelia</taxon>
        <taxon>Dictyosteliales</taxon>
        <taxon>Raperosteliaceae</taxon>
        <taxon>Tieghemostelium</taxon>
    </lineage>
</organism>
<feature type="region of interest" description="Disordered" evidence="1">
    <location>
        <begin position="366"/>
        <end position="410"/>
    </location>
</feature>
<dbReference type="InterPro" id="IPR001849">
    <property type="entry name" value="PH_domain"/>
</dbReference>
<feature type="region of interest" description="Disordered" evidence="1">
    <location>
        <begin position="323"/>
        <end position="344"/>
    </location>
</feature>
<reference evidence="3 4" key="1">
    <citation type="submission" date="2015-12" db="EMBL/GenBank/DDBJ databases">
        <title>Dictyostelia acquired genes for synthesis and detection of signals that induce cell-type specialization by lateral gene transfer from prokaryotes.</title>
        <authorList>
            <person name="Gloeckner G."/>
            <person name="Schaap P."/>
        </authorList>
    </citation>
    <scope>NUCLEOTIDE SEQUENCE [LARGE SCALE GENOMIC DNA]</scope>
    <source>
        <strain evidence="3 4">TK</strain>
    </source>
</reference>
<feature type="domain" description="PH" evidence="2">
    <location>
        <begin position="121"/>
        <end position="195"/>
    </location>
</feature>
<feature type="region of interest" description="Disordered" evidence="1">
    <location>
        <begin position="560"/>
        <end position="660"/>
    </location>
</feature>
<evidence type="ECO:0000259" key="2">
    <source>
        <dbReference type="Pfam" id="PF00169"/>
    </source>
</evidence>
<dbReference type="SUPFAM" id="SSF50729">
    <property type="entry name" value="PH domain-like"/>
    <property type="match status" value="1"/>
</dbReference>
<evidence type="ECO:0000313" key="4">
    <source>
        <dbReference type="Proteomes" id="UP000076078"/>
    </source>
</evidence>
<feature type="compositionally biased region" description="Acidic residues" evidence="1">
    <location>
        <begin position="378"/>
        <end position="409"/>
    </location>
</feature>
<proteinExistence type="predicted"/>
<accession>A0A152A3W4</accession>
<dbReference type="Pfam" id="PF00169">
    <property type="entry name" value="PH"/>
    <property type="match status" value="1"/>
</dbReference>
<evidence type="ECO:0000256" key="1">
    <source>
        <dbReference type="SAM" id="MobiDB-lite"/>
    </source>
</evidence>
<keyword evidence="4" id="KW-1185">Reference proteome</keyword>
<dbReference type="EMBL" id="LODT01000013">
    <property type="protein sequence ID" value="KYR00963.1"/>
    <property type="molecule type" value="Genomic_DNA"/>
</dbReference>
<comment type="caution">
    <text evidence="3">The sequence shown here is derived from an EMBL/GenBank/DDBJ whole genome shotgun (WGS) entry which is preliminary data.</text>
</comment>
<sequence length="684" mass="79315">MPDDDINICVTSGIVRFSFYIKYKEKIKTFILHFDFHSKTIDICKRGKSIKQIKFINILEPISNDKVDCYMTLRTNEPKSYEIYTTSNLERLELLYYLNLIVQSPLNATCNVSNVLMYTTFLQKKGKLKWSTRFMEVYNNQILLYKNHQGSSNKYPTNVISLSELSMKIIMKNILMLRSKSRVFYFKLKEGERDQLYSKLLSIGIQNNLNTDNKSISSKRSPNSRRKSYTLNSISSISLHFNPSDFQTLHKLFQQEGIELKQIHLNNSLHSSDQNNIKDTLEIENYFSSQLKKNRANRSKRLMSRKSVQELIKKYNSMQINNNYTNQESDDEFDKLNHQQQQQQTNLMDTKLNSITNSTFEISTTLAVDENDLQNPYENDDDLDEEYDEDEEEDYDEEEEEEGEVEEEHDNIQDNLIVYSNNNDNESLFQPSSLEEDNQVCNNDNSDNRKSISDITNNNNTNNYYNNYDSLIERIDNLNSSCDIILKYLKDYKCNIHIDTINRIKNILDSDCTSCQYSNSSTNSLTSDYSSNSLTYSSDSSLIDTSNSSDFFTLSSSSSLSLSSSQNSDINETQSATNINDNIQIIIEQKDTDMEEDNDEEEQSNNNKRFTLSPKPPPSRKAIIISPIPTSPILLSSTTTSSQTSNSSHNERIKSLQQHEQQYHVDFRRYSRDLIPPHMTKLIS</sequence>
<dbReference type="Proteomes" id="UP000076078">
    <property type="component" value="Unassembled WGS sequence"/>
</dbReference>
<feature type="compositionally biased region" description="Low complexity" evidence="1">
    <location>
        <begin position="578"/>
        <end position="587"/>
    </location>
</feature>
<feature type="compositionally biased region" description="Acidic residues" evidence="1">
    <location>
        <begin position="593"/>
        <end position="603"/>
    </location>
</feature>